<proteinExistence type="predicted"/>
<dbReference type="RefSeq" id="WP_091034641.1">
    <property type="nucleotide sequence ID" value="NZ_FNAD01000006.1"/>
</dbReference>
<reference evidence="2" key="1">
    <citation type="submission" date="2016-10" db="EMBL/GenBank/DDBJ databases">
        <authorList>
            <person name="Varghese N."/>
            <person name="Submissions S."/>
        </authorList>
    </citation>
    <scope>NUCLEOTIDE SEQUENCE [LARGE SCALE GENOMIC DNA]</scope>
    <source>
        <strain evidence="2">CGMCC 4.3516</strain>
    </source>
</reference>
<dbReference type="OrthoDB" id="9820108at2"/>
<evidence type="ECO:0000313" key="1">
    <source>
        <dbReference type="EMBL" id="SDD69278.1"/>
    </source>
</evidence>
<dbReference type="EMBL" id="FNAD01000006">
    <property type="protein sequence ID" value="SDD69278.1"/>
    <property type="molecule type" value="Genomic_DNA"/>
</dbReference>
<evidence type="ECO:0000313" key="2">
    <source>
        <dbReference type="Proteomes" id="UP000198949"/>
    </source>
</evidence>
<keyword evidence="2" id="KW-1185">Reference proteome</keyword>
<protein>
    <submittedName>
        <fullName evidence="1">Uncharacterized protein</fullName>
    </submittedName>
</protein>
<name>A0A1G6WTR1_9ACTN</name>
<organism evidence="1 2">
    <name type="scientific">Glycomyces harbinensis</name>
    <dbReference type="NCBI Taxonomy" id="58114"/>
    <lineage>
        <taxon>Bacteria</taxon>
        <taxon>Bacillati</taxon>
        <taxon>Actinomycetota</taxon>
        <taxon>Actinomycetes</taxon>
        <taxon>Glycomycetales</taxon>
        <taxon>Glycomycetaceae</taxon>
        <taxon>Glycomyces</taxon>
    </lineage>
</organism>
<gene>
    <name evidence="1" type="ORF">SAMN05216270_106206</name>
</gene>
<dbReference type="Proteomes" id="UP000198949">
    <property type="component" value="Unassembled WGS sequence"/>
</dbReference>
<dbReference type="AlphaFoldDB" id="A0A1G6WTR1"/>
<sequence>MGETDTALPDWAWAVLDQVITTTDTGFTETHTLAIAASRDPARSDYLTPPQQLPHFQGMPVTGSLLREWGWDELGPLTGVDTQVLEPVTTTLFGEIPPYRGAFRVRRTTIGTPAGTIDPVPYGPNLAAAFSTSPGDHADHAEAEGPPWDIAAALLALEETGLDGRGECEDAHRRHMAGDDLTADDLARSHAFLARRTLEDFTQWFTEQIRAHGLPRAGIDPAQVCFLAAAHAAASPDPTFRRECLTRAKQLAATGDIDPEYLALLESSAHSW</sequence>
<accession>A0A1G6WTR1</accession>